<evidence type="ECO:0000256" key="5">
    <source>
        <dbReference type="SAM" id="MobiDB-lite"/>
    </source>
</evidence>
<feature type="region of interest" description="Disordered" evidence="5">
    <location>
        <begin position="211"/>
        <end position="417"/>
    </location>
</feature>
<dbReference type="PANTHER" id="PTHR11467">
    <property type="entry name" value="HISTONE H1"/>
    <property type="match status" value="1"/>
</dbReference>
<dbReference type="SMART" id="SM00526">
    <property type="entry name" value="H15"/>
    <property type="match status" value="1"/>
</dbReference>
<dbReference type="CDD" id="cd00073">
    <property type="entry name" value="H15"/>
    <property type="match status" value="1"/>
</dbReference>
<dbReference type="AlphaFoldDB" id="A0A9Q0KLW5"/>
<dbReference type="OrthoDB" id="1110759at2759"/>
<comment type="subcellular location">
    <subcellularLocation>
        <location evidence="2">Chromosome</location>
    </subcellularLocation>
    <subcellularLocation>
        <location evidence="1">Nucleus</location>
    </subcellularLocation>
</comment>
<dbReference type="InterPro" id="IPR036390">
    <property type="entry name" value="WH_DNA-bd_sf"/>
</dbReference>
<feature type="region of interest" description="Disordered" evidence="5">
    <location>
        <begin position="1"/>
        <end position="35"/>
    </location>
</feature>
<evidence type="ECO:0000256" key="2">
    <source>
        <dbReference type="ARBA" id="ARBA00004286"/>
    </source>
</evidence>
<dbReference type="Pfam" id="PF02178">
    <property type="entry name" value="AT_hook"/>
    <property type="match status" value="4"/>
</dbReference>
<feature type="domain" description="H15" evidence="6">
    <location>
        <begin position="70"/>
        <end position="139"/>
    </location>
</feature>
<evidence type="ECO:0000259" key="6">
    <source>
        <dbReference type="PROSITE" id="PS51504"/>
    </source>
</evidence>
<feature type="compositionally biased region" description="Low complexity" evidence="5">
    <location>
        <begin position="343"/>
        <end position="360"/>
    </location>
</feature>
<feature type="region of interest" description="Disordered" evidence="5">
    <location>
        <begin position="158"/>
        <end position="178"/>
    </location>
</feature>
<dbReference type="InterPro" id="IPR036388">
    <property type="entry name" value="WH-like_DNA-bd_sf"/>
</dbReference>
<evidence type="ECO:0000256" key="3">
    <source>
        <dbReference type="ARBA" id="ARBA00023125"/>
    </source>
</evidence>
<sequence length="417" mass="44054">MEFSIVPLGSTEASPLPNNMNSSAAPPPPTAQAEESLISRLDSSIVLIPSTDAPAILADAVPPTHGSNPHHPPYAEMIITAIRVLGDKKGSSKKAIKKYIDATYSNLPVSHAALLSNHLKRLKNRGVVIMVKHSYKLPKNVKAPIQLSSLTKSAVAAPPSSLSVPVKRGRGRPPKLKSLDIVSIGSDAQVLQQKRASDAQVLQQKRFSDAQVLQQKRGRGRPPKSKPILLLSSNGFIAPPKPRRQPKKPRPITITPSYGLVAPPKQPRKPPKPRVFVASAGKSSVTRPPRPRDRPRKNAAPSSSAEVGGRPRKNAALSSSAEVGSPGLVNKGSRPRGRPPKVPKNVDGGAVVVVLPHVPVSDGSGGGLSNVMASEKRGRGRPRKDTGPPTSKRSVGRGRPKKVTLNPTMATATAAMG</sequence>
<dbReference type="EMBL" id="JAMYWD010000004">
    <property type="protein sequence ID" value="KAJ4973012.1"/>
    <property type="molecule type" value="Genomic_DNA"/>
</dbReference>
<dbReference type="PANTHER" id="PTHR11467:SF29">
    <property type="entry name" value="OS03G0711600 PROTEIN"/>
    <property type="match status" value="1"/>
</dbReference>
<dbReference type="GO" id="GO:0000786">
    <property type="term" value="C:nucleosome"/>
    <property type="evidence" value="ECO:0007669"/>
    <property type="project" value="InterPro"/>
</dbReference>
<dbReference type="GO" id="GO:0031492">
    <property type="term" value="F:nucleosomal DNA binding"/>
    <property type="evidence" value="ECO:0007669"/>
    <property type="project" value="TreeGrafter"/>
</dbReference>
<dbReference type="InterPro" id="IPR005818">
    <property type="entry name" value="Histone_H1/H5_H15"/>
</dbReference>
<dbReference type="PRINTS" id="PR00929">
    <property type="entry name" value="ATHOOK"/>
</dbReference>
<feature type="compositionally biased region" description="Basic residues" evidence="5">
    <location>
        <begin position="241"/>
        <end position="250"/>
    </location>
</feature>
<dbReference type="GO" id="GO:0030261">
    <property type="term" value="P:chromosome condensation"/>
    <property type="evidence" value="ECO:0007669"/>
    <property type="project" value="TreeGrafter"/>
</dbReference>
<gene>
    <name evidence="7" type="ORF">NE237_006186</name>
</gene>
<dbReference type="GO" id="GO:0045910">
    <property type="term" value="P:negative regulation of DNA recombination"/>
    <property type="evidence" value="ECO:0007669"/>
    <property type="project" value="TreeGrafter"/>
</dbReference>
<evidence type="ECO:0000256" key="1">
    <source>
        <dbReference type="ARBA" id="ARBA00004123"/>
    </source>
</evidence>
<name>A0A9Q0KLW5_9MAGN</name>
<dbReference type="SUPFAM" id="SSF46785">
    <property type="entry name" value="Winged helix' DNA-binding domain"/>
    <property type="match status" value="1"/>
</dbReference>
<evidence type="ECO:0000313" key="8">
    <source>
        <dbReference type="Proteomes" id="UP001141806"/>
    </source>
</evidence>
<reference evidence="7" key="1">
    <citation type="journal article" date="2023" name="Plant J.">
        <title>The genome of the king protea, Protea cynaroides.</title>
        <authorList>
            <person name="Chang J."/>
            <person name="Duong T.A."/>
            <person name="Schoeman C."/>
            <person name="Ma X."/>
            <person name="Roodt D."/>
            <person name="Barker N."/>
            <person name="Li Z."/>
            <person name="Van de Peer Y."/>
            <person name="Mizrachi E."/>
        </authorList>
    </citation>
    <scope>NUCLEOTIDE SEQUENCE</scope>
    <source>
        <tissue evidence="7">Young leaves</tissue>
    </source>
</reference>
<dbReference type="Gene3D" id="1.10.10.10">
    <property type="entry name" value="Winged helix-like DNA-binding domain superfamily/Winged helix DNA-binding domain"/>
    <property type="match status" value="1"/>
</dbReference>
<comment type="caution">
    <text evidence="7">The sequence shown here is derived from an EMBL/GenBank/DDBJ whole genome shotgun (WGS) entry which is preliminary data.</text>
</comment>
<proteinExistence type="predicted"/>
<organism evidence="7 8">
    <name type="scientific">Protea cynaroides</name>
    <dbReference type="NCBI Taxonomy" id="273540"/>
    <lineage>
        <taxon>Eukaryota</taxon>
        <taxon>Viridiplantae</taxon>
        <taxon>Streptophyta</taxon>
        <taxon>Embryophyta</taxon>
        <taxon>Tracheophyta</taxon>
        <taxon>Spermatophyta</taxon>
        <taxon>Magnoliopsida</taxon>
        <taxon>Proteales</taxon>
        <taxon>Proteaceae</taxon>
        <taxon>Protea</taxon>
    </lineage>
</organism>
<dbReference type="InterPro" id="IPR017956">
    <property type="entry name" value="AT_hook_DNA-bd_motif"/>
</dbReference>
<dbReference type="Pfam" id="PF00538">
    <property type="entry name" value="Linker_histone"/>
    <property type="match status" value="1"/>
</dbReference>
<keyword evidence="3" id="KW-0238">DNA-binding</keyword>
<feature type="compositionally biased region" description="Low complexity" evidence="5">
    <location>
        <begin position="13"/>
        <end position="24"/>
    </location>
</feature>
<dbReference type="GO" id="GO:0003690">
    <property type="term" value="F:double-stranded DNA binding"/>
    <property type="evidence" value="ECO:0007669"/>
    <property type="project" value="TreeGrafter"/>
</dbReference>
<keyword evidence="4" id="KW-0539">Nucleus</keyword>
<accession>A0A9Q0KLW5</accession>
<evidence type="ECO:0000313" key="7">
    <source>
        <dbReference type="EMBL" id="KAJ4973012.1"/>
    </source>
</evidence>
<dbReference type="Proteomes" id="UP001141806">
    <property type="component" value="Unassembled WGS sequence"/>
</dbReference>
<dbReference type="SMART" id="SM00384">
    <property type="entry name" value="AT_hook"/>
    <property type="match status" value="7"/>
</dbReference>
<dbReference type="PROSITE" id="PS51504">
    <property type="entry name" value="H15"/>
    <property type="match status" value="1"/>
</dbReference>
<dbReference type="FunFam" id="1.10.10.10:FF:000493">
    <property type="entry name" value="HMG-Y-related protein A"/>
    <property type="match status" value="1"/>
</dbReference>
<keyword evidence="8" id="KW-1185">Reference proteome</keyword>
<dbReference type="GO" id="GO:0005730">
    <property type="term" value="C:nucleolus"/>
    <property type="evidence" value="ECO:0007669"/>
    <property type="project" value="TreeGrafter"/>
</dbReference>
<dbReference type="GO" id="GO:0006334">
    <property type="term" value="P:nucleosome assembly"/>
    <property type="evidence" value="ECO:0007669"/>
    <property type="project" value="InterPro"/>
</dbReference>
<evidence type="ECO:0000256" key="4">
    <source>
        <dbReference type="ARBA" id="ARBA00023242"/>
    </source>
</evidence>
<protein>
    <recommendedName>
        <fullName evidence="6">H15 domain-containing protein</fullName>
    </recommendedName>
</protein>